<dbReference type="PANTHER" id="PTHR43861:SF1">
    <property type="entry name" value="TRANS-ACONITATE 2-METHYLTRANSFERASE"/>
    <property type="match status" value="1"/>
</dbReference>
<reference evidence="4 5" key="1">
    <citation type="submission" date="2017-04" db="EMBL/GenBank/DDBJ databases">
        <title>MLSA of the genus Halorubrum.</title>
        <authorList>
            <person name="De La Haba R."/>
            <person name="Sanchez-Porro C."/>
            <person name="Infante-Dominguez C."/>
            <person name="Ventosa A."/>
        </authorList>
    </citation>
    <scope>NUCLEOTIDE SEQUENCE [LARGE SCALE GENOMIC DNA]</scope>
    <source>
        <strain evidence="4 5">DSM 17463</strain>
    </source>
</reference>
<evidence type="ECO:0000313" key="5">
    <source>
        <dbReference type="Proteomes" id="UP000193587"/>
    </source>
</evidence>
<keyword evidence="1 4" id="KW-0489">Methyltransferase</keyword>
<comment type="caution">
    <text evidence="4">The sequence shown here is derived from an EMBL/GenBank/DDBJ whole genome shotgun (WGS) entry which is preliminary data.</text>
</comment>
<dbReference type="InterPro" id="IPR029063">
    <property type="entry name" value="SAM-dependent_MTases_sf"/>
</dbReference>
<evidence type="ECO:0000256" key="2">
    <source>
        <dbReference type="ARBA" id="ARBA00022679"/>
    </source>
</evidence>
<dbReference type="InterPro" id="IPR041698">
    <property type="entry name" value="Methyltransf_25"/>
</dbReference>
<dbReference type="EMBL" id="NEDJ01000065">
    <property type="protein sequence ID" value="OSO94178.1"/>
    <property type="molecule type" value="Genomic_DNA"/>
</dbReference>
<evidence type="ECO:0000256" key="1">
    <source>
        <dbReference type="ARBA" id="ARBA00022603"/>
    </source>
</evidence>
<accession>A0A1X4GAJ1</accession>
<dbReference type="GO" id="GO:0032259">
    <property type="term" value="P:methylation"/>
    <property type="evidence" value="ECO:0007669"/>
    <property type="project" value="UniProtKB-KW"/>
</dbReference>
<evidence type="ECO:0000259" key="3">
    <source>
        <dbReference type="Pfam" id="PF13649"/>
    </source>
</evidence>
<sequence length="206" mass="22592">MNINTVRDSWTNRTGEYSPAYYAHRGPNKTSELIREGLDARLDRDAAVLELGCGSGRHLDHLATHGFEDLSGVDINPGAFDEMRDAYPELAADGTFHCGAIEDVVGGFDDGAFDAVFSVETLQHLHPDAEPAFEEIARITDELLITAEIEAPTQGSASAPPDVNYVDEGTPLFYRDWGEVFTSLGLVEVDVTRGKRDTTRTFRASR</sequence>
<protein>
    <submittedName>
        <fullName evidence="4">SAM-dependent methyltransferase</fullName>
    </submittedName>
</protein>
<dbReference type="GO" id="GO:0008168">
    <property type="term" value="F:methyltransferase activity"/>
    <property type="evidence" value="ECO:0007669"/>
    <property type="project" value="UniProtKB-KW"/>
</dbReference>
<dbReference type="GeneID" id="301359809"/>
<dbReference type="Pfam" id="PF13649">
    <property type="entry name" value="Methyltransf_25"/>
    <property type="match status" value="1"/>
</dbReference>
<dbReference type="AlphaFoldDB" id="A0A1X4GAJ1"/>
<keyword evidence="2 4" id="KW-0808">Transferase</keyword>
<proteinExistence type="predicted"/>
<dbReference type="STRING" id="1121945.GCA_000421805_00105"/>
<dbReference type="Gene3D" id="3.40.50.150">
    <property type="entry name" value="Vaccinia Virus protein VP39"/>
    <property type="match status" value="1"/>
</dbReference>
<dbReference type="CDD" id="cd02440">
    <property type="entry name" value="AdoMet_MTases"/>
    <property type="match status" value="1"/>
</dbReference>
<dbReference type="PANTHER" id="PTHR43861">
    <property type="entry name" value="TRANS-ACONITATE 2-METHYLTRANSFERASE-RELATED"/>
    <property type="match status" value="1"/>
</dbReference>
<feature type="domain" description="Methyltransferase" evidence="3">
    <location>
        <begin position="48"/>
        <end position="140"/>
    </location>
</feature>
<dbReference type="eggNOG" id="arCOG06507">
    <property type="taxonomic scope" value="Archaea"/>
</dbReference>
<name>A0A1X4GAJ1_HALEZ</name>
<evidence type="ECO:0000313" key="4">
    <source>
        <dbReference type="EMBL" id="OSO94178.1"/>
    </source>
</evidence>
<dbReference type="Proteomes" id="UP000193587">
    <property type="component" value="Unassembled WGS sequence"/>
</dbReference>
<gene>
    <name evidence="4" type="ORF">B9H04_14410</name>
</gene>
<organism evidence="4 5">
    <name type="scientific">Halorubrum ezzemoulense DSM 17463</name>
    <dbReference type="NCBI Taxonomy" id="1121945"/>
    <lineage>
        <taxon>Archaea</taxon>
        <taxon>Methanobacteriati</taxon>
        <taxon>Methanobacteriota</taxon>
        <taxon>Stenosarchaea group</taxon>
        <taxon>Halobacteria</taxon>
        <taxon>Halobacteriales</taxon>
        <taxon>Haloferacaceae</taxon>
        <taxon>Halorubrum</taxon>
    </lineage>
</organism>
<dbReference type="RefSeq" id="WP_049929407.1">
    <property type="nucleotide sequence ID" value="NZ_ATXS01000001.1"/>
</dbReference>
<dbReference type="SUPFAM" id="SSF53335">
    <property type="entry name" value="S-adenosyl-L-methionine-dependent methyltransferases"/>
    <property type="match status" value="1"/>
</dbReference>